<name>A0A2Z7A194_9LAMI</name>
<keyword evidence="2" id="KW-1185">Reference proteome</keyword>
<dbReference type="EMBL" id="KV104345">
    <property type="protein sequence ID" value="KZT76650.1"/>
    <property type="molecule type" value="Genomic_DNA"/>
</dbReference>
<proteinExistence type="predicted"/>
<evidence type="ECO:0000313" key="1">
    <source>
        <dbReference type="EMBL" id="KZT76650.1"/>
    </source>
</evidence>
<organism evidence="1 2">
    <name type="scientific">Dorcoceras hygrometricum</name>
    <dbReference type="NCBI Taxonomy" id="472368"/>
    <lineage>
        <taxon>Eukaryota</taxon>
        <taxon>Viridiplantae</taxon>
        <taxon>Streptophyta</taxon>
        <taxon>Embryophyta</taxon>
        <taxon>Tracheophyta</taxon>
        <taxon>Spermatophyta</taxon>
        <taxon>Magnoliopsida</taxon>
        <taxon>eudicotyledons</taxon>
        <taxon>Gunneridae</taxon>
        <taxon>Pentapetalae</taxon>
        <taxon>asterids</taxon>
        <taxon>lamiids</taxon>
        <taxon>Lamiales</taxon>
        <taxon>Gesneriaceae</taxon>
        <taxon>Didymocarpoideae</taxon>
        <taxon>Trichosporeae</taxon>
        <taxon>Loxocarpinae</taxon>
        <taxon>Dorcoceras</taxon>
    </lineage>
</organism>
<gene>
    <name evidence="1" type="ORF">F511_46328</name>
</gene>
<dbReference type="Proteomes" id="UP000250235">
    <property type="component" value="Unassembled WGS sequence"/>
</dbReference>
<evidence type="ECO:0000313" key="2">
    <source>
        <dbReference type="Proteomes" id="UP000250235"/>
    </source>
</evidence>
<reference evidence="1 2" key="1">
    <citation type="journal article" date="2015" name="Proc. Natl. Acad. Sci. U.S.A.">
        <title>The resurrection genome of Boea hygrometrica: A blueprint for survival of dehydration.</title>
        <authorList>
            <person name="Xiao L."/>
            <person name="Yang G."/>
            <person name="Zhang L."/>
            <person name="Yang X."/>
            <person name="Zhao S."/>
            <person name="Ji Z."/>
            <person name="Zhou Q."/>
            <person name="Hu M."/>
            <person name="Wang Y."/>
            <person name="Chen M."/>
            <person name="Xu Y."/>
            <person name="Jin H."/>
            <person name="Xiao X."/>
            <person name="Hu G."/>
            <person name="Bao F."/>
            <person name="Hu Y."/>
            <person name="Wan P."/>
            <person name="Li L."/>
            <person name="Deng X."/>
            <person name="Kuang T."/>
            <person name="Xiang C."/>
            <person name="Zhu J.K."/>
            <person name="Oliver M.J."/>
            <person name="He Y."/>
        </authorList>
    </citation>
    <scope>NUCLEOTIDE SEQUENCE [LARGE SCALE GENOMIC DNA]</scope>
    <source>
        <strain evidence="2">cv. XS01</strain>
    </source>
</reference>
<sequence length="153" mass="16523">MRGGPLSPPRACARASPSVARKNQRAGRAWMRDVGRRCAQWLRDVALGDRQLRRALVARASCCAARGMAKCCAGRRLADAMMLAAAHDGRWLRDGARWTRDARAILRPSMPFASRAIFHGGAAAGGRRSGEAPAMSRRLISSRVFFGPVPGSP</sequence>
<protein>
    <submittedName>
        <fullName evidence="1">Protein BREAST CANCER SUSCEPTIBILITY 1</fullName>
    </submittedName>
</protein>
<accession>A0A2Z7A194</accession>
<dbReference type="AlphaFoldDB" id="A0A2Z7A194"/>